<gene>
    <name evidence="11" type="primary">LOC101510112</name>
</gene>
<dbReference type="InterPro" id="IPR044715">
    <property type="entry name" value="WDR86-like"/>
</dbReference>
<dbReference type="STRING" id="3827.A0A1S2YW57"/>
<evidence type="ECO:0000256" key="4">
    <source>
        <dbReference type="ARBA" id="ARBA00022771"/>
    </source>
</evidence>
<reference evidence="10" key="1">
    <citation type="journal article" date="2013" name="Nat. Biotechnol.">
        <title>Draft genome sequence of chickpea (Cicer arietinum) provides a resource for trait improvement.</title>
        <authorList>
            <person name="Varshney R.K."/>
            <person name="Song C."/>
            <person name="Saxena R.K."/>
            <person name="Azam S."/>
            <person name="Yu S."/>
            <person name="Sharpe A.G."/>
            <person name="Cannon S."/>
            <person name="Baek J."/>
            <person name="Rosen B.D."/>
            <person name="Tar'an B."/>
            <person name="Millan T."/>
            <person name="Zhang X."/>
            <person name="Ramsay L.D."/>
            <person name="Iwata A."/>
            <person name="Wang Y."/>
            <person name="Nelson W."/>
            <person name="Farmer A.D."/>
            <person name="Gaur P.M."/>
            <person name="Soderlund C."/>
            <person name="Penmetsa R.V."/>
            <person name="Xu C."/>
            <person name="Bharti A.K."/>
            <person name="He W."/>
            <person name="Winter P."/>
            <person name="Zhao S."/>
            <person name="Hane J.K."/>
            <person name="Carrasquilla-Garcia N."/>
            <person name="Condie J.A."/>
            <person name="Upadhyaya H.D."/>
            <person name="Luo M.C."/>
            <person name="Thudi M."/>
            <person name="Gowda C.L."/>
            <person name="Singh N.P."/>
            <person name="Lichtenzveig J."/>
            <person name="Gali K.K."/>
            <person name="Rubio J."/>
            <person name="Nadarajan N."/>
            <person name="Dolezel J."/>
            <person name="Bansal K.C."/>
            <person name="Xu X."/>
            <person name="Edwards D."/>
            <person name="Zhang G."/>
            <person name="Kahl G."/>
            <person name="Gil J."/>
            <person name="Singh K.B."/>
            <person name="Datta S.K."/>
            <person name="Jackson S.A."/>
            <person name="Wang J."/>
            <person name="Cook D.R."/>
        </authorList>
    </citation>
    <scope>NUCLEOTIDE SEQUENCE [LARGE SCALE GENOMIC DNA]</scope>
    <source>
        <strain evidence="10">cv. CDC Frontier</strain>
    </source>
</reference>
<accession>A0A1S2YW57</accession>
<evidence type="ECO:0000259" key="9">
    <source>
        <dbReference type="PROSITE" id="PS50103"/>
    </source>
</evidence>
<feature type="domain" description="C3H1-type" evidence="9">
    <location>
        <begin position="13"/>
        <end position="39"/>
    </location>
</feature>
<dbReference type="Gene3D" id="2.130.10.10">
    <property type="entry name" value="YVTN repeat-like/Quinoprotein amine dehydrogenase"/>
    <property type="match status" value="2"/>
</dbReference>
<dbReference type="InterPro" id="IPR001680">
    <property type="entry name" value="WD40_rpt"/>
</dbReference>
<dbReference type="eggNOG" id="KOG0274">
    <property type="taxonomic scope" value="Eukaryota"/>
</dbReference>
<protein>
    <submittedName>
        <fullName evidence="11">Zinc finger CCCH domain-containing protein 48-like</fullName>
    </submittedName>
</protein>
<dbReference type="KEGG" id="cam:101510112"/>
<dbReference type="PROSITE" id="PS50294">
    <property type="entry name" value="WD_REPEATS_REGION"/>
    <property type="match status" value="2"/>
</dbReference>
<feature type="zinc finger region" description="C3H1-type" evidence="7">
    <location>
        <begin position="97"/>
        <end position="124"/>
    </location>
</feature>
<evidence type="ECO:0000256" key="7">
    <source>
        <dbReference type="PROSITE-ProRule" id="PRU00723"/>
    </source>
</evidence>
<feature type="repeat" description="WD" evidence="6">
    <location>
        <begin position="135"/>
        <end position="176"/>
    </location>
</feature>
<keyword evidence="4 7" id="KW-0863">Zinc-finger</keyword>
<feature type="repeat" description="WD" evidence="6">
    <location>
        <begin position="300"/>
        <end position="329"/>
    </location>
</feature>
<keyword evidence="1 6" id="KW-0853">WD repeat</keyword>
<keyword evidence="3" id="KW-0677">Repeat</keyword>
<dbReference type="PROSITE" id="PS50082">
    <property type="entry name" value="WD_REPEATS_2"/>
    <property type="match status" value="3"/>
</dbReference>
<dbReference type="SUPFAM" id="SSF90229">
    <property type="entry name" value="CCCH zinc finger"/>
    <property type="match status" value="1"/>
</dbReference>
<dbReference type="PANTHER" id="PTHR44489">
    <property type="match status" value="1"/>
</dbReference>
<evidence type="ECO:0000256" key="6">
    <source>
        <dbReference type="PROSITE-ProRule" id="PRU00221"/>
    </source>
</evidence>
<evidence type="ECO:0000313" key="10">
    <source>
        <dbReference type="Proteomes" id="UP000087171"/>
    </source>
</evidence>
<dbReference type="InterPro" id="IPR036855">
    <property type="entry name" value="Znf_CCCH_sf"/>
</dbReference>
<dbReference type="InterPro" id="IPR015943">
    <property type="entry name" value="WD40/YVTN_repeat-like_dom_sf"/>
</dbReference>
<dbReference type="GeneID" id="101510112"/>
<keyword evidence="5 7" id="KW-0862">Zinc</keyword>
<keyword evidence="2 7" id="KW-0479">Metal-binding</keyword>
<dbReference type="PROSITE" id="PS00678">
    <property type="entry name" value="WD_REPEATS_1"/>
    <property type="match status" value="1"/>
</dbReference>
<organism evidence="10 11">
    <name type="scientific">Cicer arietinum</name>
    <name type="common">Chickpea</name>
    <name type="synonym">Garbanzo</name>
    <dbReference type="NCBI Taxonomy" id="3827"/>
    <lineage>
        <taxon>Eukaryota</taxon>
        <taxon>Viridiplantae</taxon>
        <taxon>Streptophyta</taxon>
        <taxon>Embryophyta</taxon>
        <taxon>Tracheophyta</taxon>
        <taxon>Spermatophyta</taxon>
        <taxon>Magnoliopsida</taxon>
        <taxon>eudicotyledons</taxon>
        <taxon>Gunneridae</taxon>
        <taxon>Pentapetalae</taxon>
        <taxon>rosids</taxon>
        <taxon>fabids</taxon>
        <taxon>Fabales</taxon>
        <taxon>Fabaceae</taxon>
        <taxon>Papilionoideae</taxon>
        <taxon>50 kb inversion clade</taxon>
        <taxon>NPAAA clade</taxon>
        <taxon>Hologalegina</taxon>
        <taxon>IRL clade</taxon>
        <taxon>Cicereae</taxon>
        <taxon>Cicer</taxon>
    </lineage>
</organism>
<dbReference type="RefSeq" id="XP_004510869.1">
    <property type="nucleotide sequence ID" value="XM_004510812.3"/>
</dbReference>
<dbReference type="AlphaFoldDB" id="A0A1S2YW57"/>
<dbReference type="GO" id="GO:0008270">
    <property type="term" value="F:zinc ion binding"/>
    <property type="evidence" value="ECO:0007669"/>
    <property type="project" value="UniProtKB-KW"/>
</dbReference>
<dbReference type="PROSITE" id="PS50103">
    <property type="entry name" value="ZF_C3H1"/>
    <property type="match status" value="2"/>
</dbReference>
<evidence type="ECO:0000256" key="3">
    <source>
        <dbReference type="ARBA" id="ARBA00022737"/>
    </source>
</evidence>
<dbReference type="Pfam" id="PF00400">
    <property type="entry name" value="WD40"/>
    <property type="match status" value="3"/>
</dbReference>
<dbReference type="InterPro" id="IPR036322">
    <property type="entry name" value="WD40_repeat_dom_sf"/>
</dbReference>
<dbReference type="PANTHER" id="PTHR44489:SF14">
    <property type="entry name" value="ZINC FINGER CCCH DOMAIN-CONTAINING PROTEIN 59-RELATED"/>
    <property type="match status" value="1"/>
</dbReference>
<evidence type="ECO:0000256" key="8">
    <source>
        <dbReference type="SAM" id="MobiDB-lite"/>
    </source>
</evidence>
<proteinExistence type="predicted"/>
<sequence>MDMKVAKNISTQRVIPKPCHYWLAGRCNRNPCRFLHEATPHTFTASCNVNAGYHSSRKRHSSSESEKPLPKRNSKTVLIRKSGDGGDRTPVAEASQKPSPIICKYWMDENCVYGDHCRYLHSWFYGDALSTLTKLQGHKKLVTGITLPVGSNKLYSGSTDGTLRTWDCHSGKCDNVMNLGAEVTSLISEGPWIFVGLPNIIKAWNLQTASQFTLDGPKGRILAMVVGKDTLLAGAEDGVISAWRVSSEPSSSFEMVASLHGHTKSVVCLTIGCRKMLYSGSMDQTIKVWNLDTFECTMTLHGHTGAVTSLICWDNFLLSGSSDCTIKIWAATEEGPLKVIYSQNVENVVIALNGMTDAEGKHILFCSCKDNSVRLYELPSFSERGRLFARREFGSIEIGSGGLFFTGDGTGLMTVWKWLEDPKLAGSS</sequence>
<feature type="zinc finger region" description="C3H1-type" evidence="7">
    <location>
        <begin position="13"/>
        <end position="39"/>
    </location>
</feature>
<dbReference type="InterPro" id="IPR020472">
    <property type="entry name" value="WD40_PAC1"/>
</dbReference>
<dbReference type="Pfam" id="PF18044">
    <property type="entry name" value="zf-CCCH_4"/>
    <property type="match status" value="1"/>
</dbReference>
<evidence type="ECO:0000256" key="1">
    <source>
        <dbReference type="ARBA" id="ARBA00022574"/>
    </source>
</evidence>
<dbReference type="Proteomes" id="UP000087171">
    <property type="component" value="Chromosome Ca7"/>
</dbReference>
<dbReference type="OrthoDB" id="59941at2759"/>
<dbReference type="SUPFAM" id="SSF50978">
    <property type="entry name" value="WD40 repeat-like"/>
    <property type="match status" value="1"/>
</dbReference>
<feature type="domain" description="C3H1-type" evidence="9">
    <location>
        <begin position="97"/>
        <end position="124"/>
    </location>
</feature>
<dbReference type="SMART" id="SM00320">
    <property type="entry name" value="WD40"/>
    <property type="match status" value="5"/>
</dbReference>
<keyword evidence="10" id="KW-1185">Reference proteome</keyword>
<dbReference type="InterPro" id="IPR000571">
    <property type="entry name" value="Znf_CCCH"/>
</dbReference>
<dbReference type="Gene3D" id="3.30.1370.210">
    <property type="match status" value="1"/>
</dbReference>
<dbReference type="InterPro" id="IPR041367">
    <property type="entry name" value="Znf-CCCH_4"/>
</dbReference>
<evidence type="ECO:0000256" key="2">
    <source>
        <dbReference type="ARBA" id="ARBA00022723"/>
    </source>
</evidence>
<evidence type="ECO:0000256" key="5">
    <source>
        <dbReference type="ARBA" id="ARBA00022833"/>
    </source>
</evidence>
<dbReference type="PaxDb" id="3827-XP_004510869.1"/>
<dbReference type="SMART" id="SM00356">
    <property type="entry name" value="ZnF_C3H1"/>
    <property type="match status" value="2"/>
</dbReference>
<feature type="repeat" description="WD" evidence="6">
    <location>
        <begin position="259"/>
        <end position="299"/>
    </location>
</feature>
<evidence type="ECO:0000313" key="11">
    <source>
        <dbReference type="RefSeq" id="XP_004510869.1"/>
    </source>
</evidence>
<feature type="region of interest" description="Disordered" evidence="8">
    <location>
        <begin position="55"/>
        <end position="94"/>
    </location>
</feature>
<dbReference type="InterPro" id="IPR019775">
    <property type="entry name" value="WD40_repeat_CS"/>
</dbReference>
<reference evidence="11" key="2">
    <citation type="submission" date="2025-08" db="UniProtKB">
        <authorList>
            <consortium name="RefSeq"/>
        </authorList>
    </citation>
    <scope>IDENTIFICATION</scope>
    <source>
        <tissue evidence="11">Etiolated seedlings</tissue>
    </source>
</reference>
<dbReference type="PRINTS" id="PR00320">
    <property type="entry name" value="GPROTEINBRPT"/>
</dbReference>
<name>A0A1S2YW57_CICAR</name>